<evidence type="ECO:0000313" key="2">
    <source>
        <dbReference type="Proteomes" id="UP000799302"/>
    </source>
</evidence>
<dbReference type="EMBL" id="MU004246">
    <property type="protein sequence ID" value="KAF2663377.1"/>
    <property type="molecule type" value="Genomic_DNA"/>
</dbReference>
<proteinExistence type="predicted"/>
<accession>A0A6A6TW55</accession>
<organism evidence="1 2">
    <name type="scientific">Microthyrium microscopicum</name>
    <dbReference type="NCBI Taxonomy" id="703497"/>
    <lineage>
        <taxon>Eukaryota</taxon>
        <taxon>Fungi</taxon>
        <taxon>Dikarya</taxon>
        <taxon>Ascomycota</taxon>
        <taxon>Pezizomycotina</taxon>
        <taxon>Dothideomycetes</taxon>
        <taxon>Dothideomycetes incertae sedis</taxon>
        <taxon>Microthyriales</taxon>
        <taxon>Microthyriaceae</taxon>
        <taxon>Microthyrium</taxon>
    </lineage>
</organism>
<gene>
    <name evidence="1" type="ORF">BT63DRAFT_444690</name>
</gene>
<dbReference type="Proteomes" id="UP000799302">
    <property type="component" value="Unassembled WGS sequence"/>
</dbReference>
<sequence>MSPKTENSPDEHLIGAAIFAKYFKQYPMDLDPHPGVTPASDEFRQFAEAHSDPVGLDWGLDTFCKEFPQGIDFALQVYLKASSSDRNANLADVKLSEQYLIPLRHDVGNCATYYKGGSGPEHVGREVLWLTPSGEDTDESCNLYFRKQEVQTDLKAVIERTKCLQELRLSIIVLQAMRGRTHAMGILPSLPGSLRWIGHHLDPFPYNWTKADFIAICVLVRAGGKSLLESIPSDEERQTQLESWKDRFSAFLYTDKPDGQTSAPNKDGDFVIKAHAALVLDNLVRGPWNESSKEIFEPSTWVF</sequence>
<keyword evidence="2" id="KW-1185">Reference proteome</keyword>
<protein>
    <submittedName>
        <fullName evidence="1">Uncharacterized protein</fullName>
    </submittedName>
</protein>
<name>A0A6A6TW55_9PEZI</name>
<evidence type="ECO:0000313" key="1">
    <source>
        <dbReference type="EMBL" id="KAF2663377.1"/>
    </source>
</evidence>
<dbReference type="AlphaFoldDB" id="A0A6A6TW55"/>
<reference evidence="1" key="1">
    <citation type="journal article" date="2020" name="Stud. Mycol.">
        <title>101 Dothideomycetes genomes: a test case for predicting lifestyles and emergence of pathogens.</title>
        <authorList>
            <person name="Haridas S."/>
            <person name="Albert R."/>
            <person name="Binder M."/>
            <person name="Bloem J."/>
            <person name="Labutti K."/>
            <person name="Salamov A."/>
            <person name="Andreopoulos B."/>
            <person name="Baker S."/>
            <person name="Barry K."/>
            <person name="Bills G."/>
            <person name="Bluhm B."/>
            <person name="Cannon C."/>
            <person name="Castanera R."/>
            <person name="Culley D."/>
            <person name="Daum C."/>
            <person name="Ezra D."/>
            <person name="Gonzalez J."/>
            <person name="Henrissat B."/>
            <person name="Kuo A."/>
            <person name="Liang C."/>
            <person name="Lipzen A."/>
            <person name="Lutzoni F."/>
            <person name="Magnuson J."/>
            <person name="Mondo S."/>
            <person name="Nolan M."/>
            <person name="Ohm R."/>
            <person name="Pangilinan J."/>
            <person name="Park H.-J."/>
            <person name="Ramirez L."/>
            <person name="Alfaro M."/>
            <person name="Sun H."/>
            <person name="Tritt A."/>
            <person name="Yoshinaga Y."/>
            <person name="Zwiers L.-H."/>
            <person name="Turgeon B."/>
            <person name="Goodwin S."/>
            <person name="Spatafora J."/>
            <person name="Crous P."/>
            <person name="Grigoriev I."/>
        </authorList>
    </citation>
    <scope>NUCLEOTIDE SEQUENCE</scope>
    <source>
        <strain evidence="1">CBS 115976</strain>
    </source>
</reference>
<dbReference type="OrthoDB" id="5367563at2759"/>